<reference evidence="14" key="2">
    <citation type="submission" date="2022-08" db="EMBL/GenBank/DDBJ databases">
        <authorList>
            <person name="Dong C."/>
        </authorList>
    </citation>
    <scope>NUCLEOTIDE SEQUENCE</scope>
    <source>
        <strain evidence="14">59MF3M-4</strain>
    </source>
</reference>
<evidence type="ECO:0000313" key="15">
    <source>
        <dbReference type="Proteomes" id="UP001147830"/>
    </source>
</evidence>
<sequence>MKRILIIKMSALGDILHTLPAVSDALQADPDICFDWLCEQPFMDVARLHPSVRQVIGHPRLRWKKNRWSIQTLREQFAFYKALRREKYDLVIDAQGRIKSARVGWLSGSPVVGLDKNSATDSETRLFYREGYNVPRDMNAVERVRKLFAQALGYQYQGEPDFGIHSHTLDNAFPEYTGAWICFHGTTWASKHWPEANWIDLLTLAKQEQQMVLLPWGSEQERQRAERLTAAAQWGVVLPKLSLWQLSGIISRCAAAVGVDTGLMHIAAACGVPTVSVFGSTSVALTAAHGKRVINLASSYSCSPCLKKTCPLNDESPPCYAELNATSVRDTVRKLAGKHCE</sequence>
<dbReference type="CDD" id="cd03789">
    <property type="entry name" value="GT9_LPS_heptosyltransferase"/>
    <property type="match status" value="1"/>
</dbReference>
<name>A0A9X3AFB0_9GAMM</name>
<dbReference type="Proteomes" id="UP001147830">
    <property type="component" value="Unassembled WGS sequence"/>
</dbReference>
<dbReference type="PANTHER" id="PTHR30160:SF19">
    <property type="entry name" value="LIPOPOLYSACCHARIDE HEPTOSYLTRANSFERASE 1"/>
    <property type="match status" value="1"/>
</dbReference>
<comment type="similarity">
    <text evidence="9">Belongs to the glycosyltransferase 9 family.</text>
</comment>
<evidence type="ECO:0000256" key="1">
    <source>
        <dbReference type="ARBA" id="ARBA00004515"/>
    </source>
</evidence>
<comment type="subcellular location">
    <subcellularLocation>
        <location evidence="1">Cell inner membrane</location>
        <topology evidence="1">Peripheral membrane protein</topology>
        <orientation evidence="1">Cytoplasmic side</orientation>
    </subcellularLocation>
</comment>
<evidence type="ECO:0000256" key="10">
    <source>
        <dbReference type="ARBA" id="ARBA00044041"/>
    </source>
</evidence>
<keyword evidence="5" id="KW-0328">Glycosyltransferase</keyword>
<reference evidence="14" key="1">
    <citation type="journal article" date="2022" name="Front. Microbiol.">
        <title>Genome-based taxonomic rearrangement of Oceanobacter-related bacteria including the description of Thalassolituus hydrocarbonoclasticus sp. nov. and Thalassolituus pacificus sp. nov. and emended description of the genus Thalassolituus.</title>
        <authorList>
            <person name="Dong C."/>
            <person name="Wei L."/>
            <person name="Wang J."/>
            <person name="Lai Q."/>
            <person name="Huang Z."/>
            <person name="Shao Z."/>
        </authorList>
    </citation>
    <scope>NUCLEOTIDE SEQUENCE</scope>
    <source>
        <strain evidence="14">59MF3M-4</strain>
    </source>
</reference>
<evidence type="ECO:0000313" key="14">
    <source>
        <dbReference type="EMBL" id="MCT7357736.1"/>
    </source>
</evidence>
<dbReference type="RefSeq" id="WP_260974669.1">
    <property type="nucleotide sequence ID" value="NZ_JAOANI010000005.1"/>
</dbReference>
<dbReference type="EMBL" id="JAOANI010000005">
    <property type="protein sequence ID" value="MCT7357736.1"/>
    <property type="molecule type" value="Genomic_DNA"/>
</dbReference>
<dbReference type="Pfam" id="PF01075">
    <property type="entry name" value="Glyco_transf_9"/>
    <property type="match status" value="1"/>
</dbReference>
<dbReference type="NCBIfam" id="TIGR02193">
    <property type="entry name" value="heptsyl_trn_I"/>
    <property type="match status" value="1"/>
</dbReference>
<keyword evidence="8" id="KW-0472">Membrane</keyword>
<keyword evidence="6" id="KW-0808">Transferase</keyword>
<evidence type="ECO:0000256" key="6">
    <source>
        <dbReference type="ARBA" id="ARBA00022679"/>
    </source>
</evidence>
<dbReference type="GO" id="GO:0008713">
    <property type="term" value="F:ADP-heptose-lipopolysaccharide heptosyltransferase activity"/>
    <property type="evidence" value="ECO:0007669"/>
    <property type="project" value="TreeGrafter"/>
</dbReference>
<dbReference type="EC" id="2.4.99.23" evidence="10"/>
<proteinExistence type="inferred from homology"/>
<comment type="caution">
    <text evidence="14">The sequence shown here is derived from an EMBL/GenBank/DDBJ whole genome shotgun (WGS) entry which is preliminary data.</text>
</comment>
<dbReference type="InterPro" id="IPR011908">
    <property type="entry name" value="LipoPS_heptosylTferase-I"/>
</dbReference>
<dbReference type="GO" id="GO:0005886">
    <property type="term" value="C:plasma membrane"/>
    <property type="evidence" value="ECO:0007669"/>
    <property type="project" value="UniProtKB-SubCell"/>
</dbReference>
<protein>
    <recommendedName>
        <fullName evidence="11">Lipopolysaccharide heptosyltransferase 1</fullName>
        <ecNumber evidence="10">2.4.99.23</ecNumber>
    </recommendedName>
    <alternativeName>
        <fullName evidence="12">ADP-heptose:lipopolysaccharide heptosyltransferase I</fullName>
    </alternativeName>
</protein>
<keyword evidence="15" id="KW-1185">Reference proteome</keyword>
<evidence type="ECO:0000256" key="13">
    <source>
        <dbReference type="ARBA" id="ARBA00049201"/>
    </source>
</evidence>
<evidence type="ECO:0000256" key="5">
    <source>
        <dbReference type="ARBA" id="ARBA00022676"/>
    </source>
</evidence>
<organism evidence="14 15">
    <name type="scientific">Thalassolituus pacificus</name>
    <dbReference type="NCBI Taxonomy" id="2975440"/>
    <lineage>
        <taxon>Bacteria</taxon>
        <taxon>Pseudomonadati</taxon>
        <taxon>Pseudomonadota</taxon>
        <taxon>Gammaproteobacteria</taxon>
        <taxon>Oceanospirillales</taxon>
        <taxon>Oceanospirillaceae</taxon>
        <taxon>Thalassolituus</taxon>
    </lineage>
</organism>
<dbReference type="GO" id="GO:0009244">
    <property type="term" value="P:lipopolysaccharide core region biosynthetic process"/>
    <property type="evidence" value="ECO:0007669"/>
    <property type="project" value="InterPro"/>
</dbReference>
<evidence type="ECO:0000256" key="12">
    <source>
        <dbReference type="ARBA" id="ARBA00044330"/>
    </source>
</evidence>
<comment type="pathway">
    <text evidence="2">Bacterial outer membrane biogenesis; LPS core biosynthesis.</text>
</comment>
<keyword evidence="3" id="KW-1003">Cell membrane</keyword>
<accession>A0A9X3AFB0</accession>
<gene>
    <name evidence="14" type="primary">waaC</name>
    <name evidence="14" type="ORF">NYR02_01710</name>
</gene>
<comment type="catalytic activity">
    <reaction evidence="13">
        <text>an alpha-Kdo-(2-&gt;4)-alpha-Kdo-(2-&gt;6)-lipid A + ADP-L-glycero-beta-D-manno-heptose = an L-alpha-D-Hep-(1-&gt;5)-[alpha-Kdo-(2-&gt;4)]-alpha-Kdo-(2-&gt;6)-lipid A + ADP + H(+)</text>
        <dbReference type="Rhea" id="RHEA:74067"/>
        <dbReference type="ChEBI" id="CHEBI:15378"/>
        <dbReference type="ChEBI" id="CHEBI:61506"/>
        <dbReference type="ChEBI" id="CHEBI:176431"/>
        <dbReference type="ChEBI" id="CHEBI:193068"/>
        <dbReference type="ChEBI" id="CHEBI:456216"/>
        <dbReference type="EC" id="2.4.99.23"/>
    </reaction>
</comment>
<keyword evidence="4" id="KW-0997">Cell inner membrane</keyword>
<evidence type="ECO:0000256" key="3">
    <source>
        <dbReference type="ARBA" id="ARBA00022475"/>
    </source>
</evidence>
<evidence type="ECO:0000256" key="9">
    <source>
        <dbReference type="ARBA" id="ARBA00043995"/>
    </source>
</evidence>
<dbReference type="SUPFAM" id="SSF53756">
    <property type="entry name" value="UDP-Glycosyltransferase/glycogen phosphorylase"/>
    <property type="match status" value="1"/>
</dbReference>
<evidence type="ECO:0000256" key="7">
    <source>
        <dbReference type="ARBA" id="ARBA00022985"/>
    </source>
</evidence>
<evidence type="ECO:0000256" key="4">
    <source>
        <dbReference type="ARBA" id="ARBA00022519"/>
    </source>
</evidence>
<evidence type="ECO:0000256" key="8">
    <source>
        <dbReference type="ARBA" id="ARBA00023136"/>
    </source>
</evidence>
<dbReference type="GO" id="GO:0005829">
    <property type="term" value="C:cytosol"/>
    <property type="evidence" value="ECO:0007669"/>
    <property type="project" value="TreeGrafter"/>
</dbReference>
<evidence type="ECO:0000256" key="11">
    <source>
        <dbReference type="ARBA" id="ARBA00044190"/>
    </source>
</evidence>
<dbReference type="Gene3D" id="3.40.50.2000">
    <property type="entry name" value="Glycogen Phosphorylase B"/>
    <property type="match status" value="2"/>
</dbReference>
<keyword evidence="7" id="KW-0448">Lipopolysaccharide biosynthesis</keyword>
<dbReference type="InterPro" id="IPR002201">
    <property type="entry name" value="Glyco_trans_9"/>
</dbReference>
<dbReference type="AlphaFoldDB" id="A0A9X3AFB0"/>
<dbReference type="PANTHER" id="PTHR30160">
    <property type="entry name" value="TETRAACYLDISACCHARIDE 4'-KINASE-RELATED"/>
    <property type="match status" value="1"/>
</dbReference>
<dbReference type="InterPro" id="IPR051199">
    <property type="entry name" value="LPS_LOS_Heptosyltrfase"/>
</dbReference>
<evidence type="ECO:0000256" key="2">
    <source>
        <dbReference type="ARBA" id="ARBA00004713"/>
    </source>
</evidence>